<dbReference type="Proteomes" id="UP000252139">
    <property type="component" value="Unassembled WGS sequence"/>
</dbReference>
<dbReference type="AlphaFoldDB" id="A0A367JI04"/>
<sequence length="99" mass="11056">MKTINNINGSMSAIIYTTPDSSIGHGILKAVDHHEYYYRKWRRATDAFKNVMVAQSPANTSPGETTGVPMATIHMTWVLLSCGDSTLRENNSYHKEDPL</sequence>
<gene>
    <name evidence="1" type="ORF">CU097_007218</name>
</gene>
<proteinExistence type="predicted"/>
<organism evidence="1 2">
    <name type="scientific">Rhizopus azygosporus</name>
    <name type="common">Rhizopus microsporus var. azygosporus</name>
    <dbReference type="NCBI Taxonomy" id="86630"/>
    <lineage>
        <taxon>Eukaryota</taxon>
        <taxon>Fungi</taxon>
        <taxon>Fungi incertae sedis</taxon>
        <taxon>Mucoromycota</taxon>
        <taxon>Mucoromycotina</taxon>
        <taxon>Mucoromycetes</taxon>
        <taxon>Mucorales</taxon>
        <taxon>Mucorineae</taxon>
        <taxon>Rhizopodaceae</taxon>
        <taxon>Rhizopus</taxon>
    </lineage>
</organism>
<accession>A0A367JI04</accession>
<comment type="caution">
    <text evidence="1">The sequence shown here is derived from an EMBL/GenBank/DDBJ whole genome shotgun (WGS) entry which is preliminary data.</text>
</comment>
<evidence type="ECO:0000313" key="1">
    <source>
        <dbReference type="EMBL" id="RCH89578.1"/>
    </source>
</evidence>
<protein>
    <submittedName>
        <fullName evidence="1">Uncharacterized protein</fullName>
    </submittedName>
</protein>
<evidence type="ECO:0000313" key="2">
    <source>
        <dbReference type="Proteomes" id="UP000252139"/>
    </source>
</evidence>
<dbReference type="EMBL" id="PJQL01001264">
    <property type="protein sequence ID" value="RCH89578.1"/>
    <property type="molecule type" value="Genomic_DNA"/>
</dbReference>
<name>A0A367JI04_RHIAZ</name>
<reference evidence="1 2" key="1">
    <citation type="journal article" date="2018" name="G3 (Bethesda)">
        <title>Phylogenetic and Phylogenomic Definition of Rhizopus Species.</title>
        <authorList>
            <person name="Gryganskyi A.P."/>
            <person name="Golan J."/>
            <person name="Dolatabadi S."/>
            <person name="Mondo S."/>
            <person name="Robb S."/>
            <person name="Idnurm A."/>
            <person name="Muszewska A."/>
            <person name="Steczkiewicz K."/>
            <person name="Masonjones S."/>
            <person name="Liao H.L."/>
            <person name="Gajdeczka M.T."/>
            <person name="Anike F."/>
            <person name="Vuek A."/>
            <person name="Anishchenko I.M."/>
            <person name="Voigt K."/>
            <person name="de Hoog G.S."/>
            <person name="Smith M.E."/>
            <person name="Heitman J."/>
            <person name="Vilgalys R."/>
            <person name="Stajich J.E."/>
        </authorList>
    </citation>
    <scope>NUCLEOTIDE SEQUENCE [LARGE SCALE GENOMIC DNA]</scope>
    <source>
        <strain evidence="1 2">CBS 357.93</strain>
    </source>
</reference>
<keyword evidence="2" id="KW-1185">Reference proteome</keyword>